<reference evidence="1" key="1">
    <citation type="submission" date="2014-09" db="EMBL/GenBank/DDBJ databases">
        <authorList>
            <person name="Magalhaes I.L.F."/>
            <person name="Oliveira U."/>
            <person name="Santos F.R."/>
            <person name="Vidigal T.H.D.A."/>
            <person name="Brescovit A.D."/>
            <person name="Santos A.J."/>
        </authorList>
    </citation>
    <scope>NUCLEOTIDE SEQUENCE</scope>
    <source>
        <tissue evidence="1">Shoot tissue taken approximately 20 cm above the soil surface</tissue>
    </source>
</reference>
<reference evidence="1" key="2">
    <citation type="journal article" date="2015" name="Data Brief">
        <title>Shoot transcriptome of the giant reed, Arundo donax.</title>
        <authorList>
            <person name="Barrero R.A."/>
            <person name="Guerrero F.D."/>
            <person name="Moolhuijzen P."/>
            <person name="Goolsby J.A."/>
            <person name="Tidwell J."/>
            <person name="Bellgard S.E."/>
            <person name="Bellgard M.I."/>
        </authorList>
    </citation>
    <scope>NUCLEOTIDE SEQUENCE</scope>
    <source>
        <tissue evidence="1">Shoot tissue taken approximately 20 cm above the soil surface</tissue>
    </source>
</reference>
<organism evidence="1">
    <name type="scientific">Arundo donax</name>
    <name type="common">Giant reed</name>
    <name type="synonym">Donax arundinaceus</name>
    <dbReference type="NCBI Taxonomy" id="35708"/>
    <lineage>
        <taxon>Eukaryota</taxon>
        <taxon>Viridiplantae</taxon>
        <taxon>Streptophyta</taxon>
        <taxon>Embryophyta</taxon>
        <taxon>Tracheophyta</taxon>
        <taxon>Spermatophyta</taxon>
        <taxon>Magnoliopsida</taxon>
        <taxon>Liliopsida</taxon>
        <taxon>Poales</taxon>
        <taxon>Poaceae</taxon>
        <taxon>PACMAD clade</taxon>
        <taxon>Arundinoideae</taxon>
        <taxon>Arundineae</taxon>
        <taxon>Arundo</taxon>
    </lineage>
</organism>
<evidence type="ECO:0000313" key="1">
    <source>
        <dbReference type="EMBL" id="JAD26322.1"/>
    </source>
</evidence>
<name>A0A0A8YUP1_ARUDO</name>
<sequence length="47" mass="5611">MTSNRRVENASYGSLRFRNVTGLLFTRRHFDTAHHHVDWPRVLTRSD</sequence>
<accession>A0A0A8YUP1</accession>
<dbReference type="AlphaFoldDB" id="A0A0A8YUP1"/>
<protein>
    <submittedName>
        <fullName evidence="1">Uncharacterized protein</fullName>
    </submittedName>
</protein>
<proteinExistence type="predicted"/>
<dbReference type="EMBL" id="GBRH01271573">
    <property type="protein sequence ID" value="JAD26322.1"/>
    <property type="molecule type" value="Transcribed_RNA"/>
</dbReference>